<evidence type="ECO:0000313" key="2">
    <source>
        <dbReference type="Proteomes" id="UP000233551"/>
    </source>
</evidence>
<protein>
    <submittedName>
        <fullName evidence="1">Uncharacterized protein</fullName>
    </submittedName>
</protein>
<keyword evidence="2" id="KW-1185">Reference proteome</keyword>
<comment type="caution">
    <text evidence="1">The sequence shown here is derived from an EMBL/GenBank/DDBJ whole genome shotgun (WGS) entry which is preliminary data.</text>
</comment>
<dbReference type="Proteomes" id="UP000233551">
    <property type="component" value="Unassembled WGS sequence"/>
</dbReference>
<gene>
    <name evidence="1" type="ORF">CRG98_006594</name>
</gene>
<proteinExistence type="predicted"/>
<evidence type="ECO:0000313" key="1">
    <source>
        <dbReference type="EMBL" id="PKI73019.1"/>
    </source>
</evidence>
<organism evidence="1 2">
    <name type="scientific">Punica granatum</name>
    <name type="common">Pomegranate</name>
    <dbReference type="NCBI Taxonomy" id="22663"/>
    <lineage>
        <taxon>Eukaryota</taxon>
        <taxon>Viridiplantae</taxon>
        <taxon>Streptophyta</taxon>
        <taxon>Embryophyta</taxon>
        <taxon>Tracheophyta</taxon>
        <taxon>Spermatophyta</taxon>
        <taxon>Magnoliopsida</taxon>
        <taxon>eudicotyledons</taxon>
        <taxon>Gunneridae</taxon>
        <taxon>Pentapetalae</taxon>
        <taxon>rosids</taxon>
        <taxon>malvids</taxon>
        <taxon>Myrtales</taxon>
        <taxon>Lythraceae</taxon>
        <taxon>Punica</taxon>
    </lineage>
</organism>
<dbReference type="AlphaFoldDB" id="A0A2I0KX38"/>
<name>A0A2I0KX38_PUNGR</name>
<accession>A0A2I0KX38</accession>
<dbReference type="EMBL" id="PGOL01000302">
    <property type="protein sequence ID" value="PKI73019.1"/>
    <property type="molecule type" value="Genomic_DNA"/>
</dbReference>
<sequence>MVGVDVHLQKQNCLTIGTGTEPGGQRIYRRSRIVLLDGISVDGEGVFSAIHVAQDDRSSGENLFDDEGAVVFAKDTSFILGHIVCAREIDLCRYRVLGVVCDDRGGDSIPGDDVASKKAGDGLCGD</sequence>
<reference evidence="1 2" key="1">
    <citation type="submission" date="2017-11" db="EMBL/GenBank/DDBJ databases">
        <title>De-novo sequencing of pomegranate (Punica granatum L.) genome.</title>
        <authorList>
            <person name="Akparov Z."/>
            <person name="Amiraslanov A."/>
            <person name="Hajiyeva S."/>
            <person name="Abbasov M."/>
            <person name="Kaur K."/>
            <person name="Hamwieh A."/>
            <person name="Solovyev V."/>
            <person name="Salamov A."/>
            <person name="Braich B."/>
            <person name="Kosarev P."/>
            <person name="Mahmoud A."/>
            <person name="Hajiyev E."/>
            <person name="Babayeva S."/>
            <person name="Izzatullayeva V."/>
            <person name="Mammadov A."/>
            <person name="Mammadov A."/>
            <person name="Sharifova S."/>
            <person name="Ojaghi J."/>
            <person name="Eynullazada K."/>
            <person name="Bayramov B."/>
            <person name="Abdulazimova A."/>
            <person name="Shahmuradov I."/>
        </authorList>
    </citation>
    <scope>NUCLEOTIDE SEQUENCE [LARGE SCALE GENOMIC DNA]</scope>
    <source>
        <strain evidence="2">cv. AG2017</strain>
        <tissue evidence="1">Leaf</tissue>
    </source>
</reference>